<evidence type="ECO:0000313" key="2">
    <source>
        <dbReference type="Proteomes" id="UP000805649"/>
    </source>
</evidence>
<sequence length="154" mass="17644">MSANPIVPYEIAETIRRKKAKYCRYADTNQWHLFDQIALPDATFKFVDKKNEVVRQNGAAHEWGSLAEFQEHFTKTNAHIDAIHMVNAGELEMVADDEVKAIFGVLFHAGALDSEAGLHSTGAGHYHEVWKKVGDDWFLKSLWMQLIYWKVQVI</sequence>
<keyword evidence="2" id="KW-1185">Reference proteome</keyword>
<organism evidence="1 2">
    <name type="scientific">Colletotrichum truncatum</name>
    <name type="common">Anthracnose fungus</name>
    <name type="synonym">Colletotrichum capsici</name>
    <dbReference type="NCBI Taxonomy" id="5467"/>
    <lineage>
        <taxon>Eukaryota</taxon>
        <taxon>Fungi</taxon>
        <taxon>Dikarya</taxon>
        <taxon>Ascomycota</taxon>
        <taxon>Pezizomycotina</taxon>
        <taxon>Sordariomycetes</taxon>
        <taxon>Hypocreomycetidae</taxon>
        <taxon>Glomerellales</taxon>
        <taxon>Glomerellaceae</taxon>
        <taxon>Colletotrichum</taxon>
        <taxon>Colletotrichum truncatum species complex</taxon>
    </lineage>
</organism>
<accession>A0ACC3ZA90</accession>
<protein>
    <submittedName>
        <fullName evidence="1">Uncharacterized protein</fullName>
    </submittedName>
</protein>
<reference evidence="1 2" key="1">
    <citation type="journal article" date="2020" name="Phytopathology">
        <title>Genome Sequence Resources of Colletotrichum truncatum, C. plurivorum, C. musicola, and C. sojae: Four Species Pathogenic to Soybean (Glycine max).</title>
        <authorList>
            <person name="Rogerio F."/>
            <person name="Boufleur T.R."/>
            <person name="Ciampi-Guillardi M."/>
            <person name="Sukno S.A."/>
            <person name="Thon M.R."/>
            <person name="Massola Junior N.S."/>
            <person name="Baroncelli R."/>
        </authorList>
    </citation>
    <scope>NUCLEOTIDE SEQUENCE [LARGE SCALE GENOMIC DNA]</scope>
    <source>
        <strain evidence="1 2">CMES1059</strain>
    </source>
</reference>
<name>A0ACC3ZA90_COLTU</name>
<dbReference type="EMBL" id="VUJX02000002">
    <property type="protein sequence ID" value="KAL0941026.1"/>
    <property type="molecule type" value="Genomic_DNA"/>
</dbReference>
<proteinExistence type="predicted"/>
<comment type="caution">
    <text evidence="1">The sequence shown here is derived from an EMBL/GenBank/DDBJ whole genome shotgun (WGS) entry which is preliminary data.</text>
</comment>
<gene>
    <name evidence="1" type="ORF">CTRU02_203789</name>
</gene>
<evidence type="ECO:0000313" key="1">
    <source>
        <dbReference type="EMBL" id="KAL0941026.1"/>
    </source>
</evidence>
<dbReference type="Proteomes" id="UP000805649">
    <property type="component" value="Unassembled WGS sequence"/>
</dbReference>